<dbReference type="EMBL" id="FNAC01000006">
    <property type="protein sequence ID" value="SDC80491.1"/>
    <property type="molecule type" value="Genomic_DNA"/>
</dbReference>
<dbReference type="AlphaFoldDB" id="A0A1G6PKH9"/>
<name>A0A1G6PKH9_9BACT</name>
<proteinExistence type="predicted"/>
<dbReference type="InterPro" id="IPR041175">
    <property type="entry name" value="VLRF1/Vms1"/>
</dbReference>
<dbReference type="STRING" id="686796.SAMN04488104_100683"/>
<protein>
    <recommendedName>
        <fullName evidence="1">VLRF1 domain-containing protein</fullName>
    </recommendedName>
</protein>
<dbReference type="Proteomes" id="UP000199060">
    <property type="component" value="Unassembled WGS sequence"/>
</dbReference>
<feature type="domain" description="VLRF1" evidence="1">
    <location>
        <begin position="67"/>
        <end position="207"/>
    </location>
</feature>
<accession>A0A1G6PKH9</accession>
<evidence type="ECO:0000313" key="2">
    <source>
        <dbReference type="EMBL" id="SDC80491.1"/>
    </source>
</evidence>
<sequence length="237" mass="27895">MKIPNTQTVQIDQIKPLIDFSKKMNWLLEYDSDKHQLIANSQGGWLFKLFLPWNYQINSDWELIKLPDFHLGVVAIRSGQAVCAYFHQDELLDHKVFRAYMVRKKQGKSQIKYLNTKGKSRAGSRIRLEETERFFEEINGRLQYYHSTYPIERWGIACSKTLWPYFFQSEISPPFDQQSSSLWQLPVHFNQASFEEIKALGKVLFQGHLLLAEEKENALANLKLTKSQDDENTDEDW</sequence>
<evidence type="ECO:0000313" key="3">
    <source>
        <dbReference type="Proteomes" id="UP000199060"/>
    </source>
</evidence>
<organism evidence="2 3">
    <name type="scientific">Algoriphagus faecimaris</name>
    <dbReference type="NCBI Taxonomy" id="686796"/>
    <lineage>
        <taxon>Bacteria</taxon>
        <taxon>Pseudomonadati</taxon>
        <taxon>Bacteroidota</taxon>
        <taxon>Cytophagia</taxon>
        <taxon>Cytophagales</taxon>
        <taxon>Cyclobacteriaceae</taxon>
        <taxon>Algoriphagus</taxon>
    </lineage>
</organism>
<dbReference type="Pfam" id="PF18826">
    <property type="entry name" value="bVLRF1"/>
    <property type="match status" value="1"/>
</dbReference>
<dbReference type="OrthoDB" id="850705at2"/>
<dbReference type="RefSeq" id="WP_087938147.1">
    <property type="nucleotide sequence ID" value="NZ_FNAC01000006.1"/>
</dbReference>
<keyword evidence="3" id="KW-1185">Reference proteome</keyword>
<gene>
    <name evidence="2" type="ORF">SAMN04488104_100683</name>
</gene>
<evidence type="ECO:0000259" key="1">
    <source>
        <dbReference type="PROSITE" id="PS52044"/>
    </source>
</evidence>
<dbReference type="PROSITE" id="PS52044">
    <property type="entry name" value="VLRF1"/>
    <property type="match status" value="1"/>
</dbReference>
<reference evidence="3" key="1">
    <citation type="submission" date="2016-10" db="EMBL/GenBank/DDBJ databases">
        <authorList>
            <person name="Varghese N."/>
            <person name="Submissions S."/>
        </authorList>
    </citation>
    <scope>NUCLEOTIDE SEQUENCE [LARGE SCALE GENOMIC DNA]</scope>
    <source>
        <strain evidence="3">DSM 23095</strain>
    </source>
</reference>